<gene>
    <name evidence="1" type="ORF">GCM10017655_09400</name>
</gene>
<evidence type="ECO:0008006" key="3">
    <source>
        <dbReference type="Google" id="ProtNLM"/>
    </source>
</evidence>
<organism evidence="1 2">
    <name type="scientific">Pseudomonas turukhanskensis</name>
    <dbReference type="NCBI Taxonomy" id="1806536"/>
    <lineage>
        <taxon>Bacteria</taxon>
        <taxon>Pseudomonadati</taxon>
        <taxon>Pseudomonadota</taxon>
        <taxon>Gammaproteobacteria</taxon>
        <taxon>Pseudomonadales</taxon>
        <taxon>Pseudomonadaceae</taxon>
        <taxon>Pseudomonas</taxon>
    </lineage>
</organism>
<comment type="caution">
    <text evidence="1">The sequence shown here is derived from an EMBL/GenBank/DDBJ whole genome shotgun (WGS) entry which is preliminary data.</text>
</comment>
<dbReference type="EMBL" id="BSFN01000002">
    <property type="protein sequence ID" value="GLK87878.1"/>
    <property type="molecule type" value="Genomic_DNA"/>
</dbReference>
<dbReference type="SUPFAM" id="SSF55961">
    <property type="entry name" value="Bet v1-like"/>
    <property type="match status" value="1"/>
</dbReference>
<dbReference type="AlphaFoldDB" id="A0A9W6K6K3"/>
<keyword evidence="2" id="KW-1185">Reference proteome</keyword>
<reference evidence="1" key="2">
    <citation type="submission" date="2023-01" db="EMBL/GenBank/DDBJ databases">
        <authorList>
            <person name="Sun Q."/>
            <person name="Evtushenko L."/>
        </authorList>
    </citation>
    <scope>NUCLEOTIDE SEQUENCE</scope>
    <source>
        <strain evidence="1">VKM B-2935</strain>
    </source>
</reference>
<proteinExistence type="predicted"/>
<name>A0A9W6K6K3_9PSED</name>
<evidence type="ECO:0000313" key="1">
    <source>
        <dbReference type="EMBL" id="GLK87878.1"/>
    </source>
</evidence>
<protein>
    <recommendedName>
        <fullName evidence="3">Ligand-binding SRPBCC domain-containing protein</fullName>
    </recommendedName>
</protein>
<reference evidence="1" key="1">
    <citation type="journal article" date="2014" name="Int. J. Syst. Evol. Microbiol.">
        <title>Complete genome sequence of Corynebacterium casei LMG S-19264T (=DSM 44701T), isolated from a smear-ripened cheese.</title>
        <authorList>
            <consortium name="US DOE Joint Genome Institute (JGI-PGF)"/>
            <person name="Walter F."/>
            <person name="Albersmeier A."/>
            <person name="Kalinowski J."/>
            <person name="Ruckert C."/>
        </authorList>
    </citation>
    <scope>NUCLEOTIDE SEQUENCE</scope>
    <source>
        <strain evidence="1">VKM B-2935</strain>
    </source>
</reference>
<evidence type="ECO:0000313" key="2">
    <source>
        <dbReference type="Proteomes" id="UP001143328"/>
    </source>
</evidence>
<accession>A0A9W6K6K3</accession>
<dbReference type="InterPro" id="IPR023393">
    <property type="entry name" value="START-like_dom_sf"/>
</dbReference>
<sequence length="154" mass="18034">MAISLRFESTLKSDRTQVWRWITDVRCLRREMRPWLWMSIPFGVRNLEDLDFQPGKPLFTSWLWLFGLLPLGVSKLTLLQLNPGIGFIEQSPMTGTRLWRHERSLETGANGGTRVIDQLTVEPLFAGWLVEGFLKLFFASRHRALRARDRKQLH</sequence>
<dbReference type="Proteomes" id="UP001143328">
    <property type="component" value="Unassembled WGS sequence"/>
</dbReference>
<dbReference type="RefSeq" id="WP_271194127.1">
    <property type="nucleotide sequence ID" value="NZ_BSFN01000002.1"/>
</dbReference>
<dbReference type="Gene3D" id="3.30.530.20">
    <property type="match status" value="1"/>
</dbReference>